<dbReference type="PANTHER" id="PTHR33112:SF16">
    <property type="entry name" value="HETEROKARYON INCOMPATIBILITY DOMAIN-CONTAINING PROTEIN"/>
    <property type="match status" value="1"/>
</dbReference>
<sequence>MLSRLWRILPTSLLPPTSSGSQVASHAESPGLANAVISSPVMDLEHVPPEIRKLVCETCWRTLFSPDSFQKAWTAQFAPPRDGSAGFSYNPEVLTWTQKQRRQLLNSRHRCEWCRLICESIEDEYRLRQTLKHQVTVRFHQSRGAITLSIWVENHGYDSAIYATEDDPAARYIPGRDILSDVNSTLAYDMIKKRISGCSLHEHCTSVQRGRLPTRVIDCSDPGRPRLFISNGAEDYYVALSYVWGKKQPYRTTTKNLKSYIQGIPLKRIPKTIMDAITVTRKLSFHYLWVDSFCIIQDSKDDKAQEIARIRHIFHDSYVTIIAACASKVSDGFLHNRCPTVANSFNNEYLLPFRCPDGNIGTMRLVMGHRRLPFSEPVDNRAWCLEERVLSPRRLIYARHTLLYECHTIHDNVNGAPNFISLRATEEIPRIPNYTSAPASAIPDGHVEFCERPLRACVLLRASICICICVHMHAFDQMRFAFVSVTSFASVT</sequence>
<gene>
    <name evidence="2" type="ORF">ARMOST_19955</name>
</gene>
<dbReference type="STRING" id="47428.A0A284S609"/>
<organism evidence="2 3">
    <name type="scientific">Armillaria ostoyae</name>
    <name type="common">Armillaria root rot fungus</name>
    <dbReference type="NCBI Taxonomy" id="47428"/>
    <lineage>
        <taxon>Eukaryota</taxon>
        <taxon>Fungi</taxon>
        <taxon>Dikarya</taxon>
        <taxon>Basidiomycota</taxon>
        <taxon>Agaricomycotina</taxon>
        <taxon>Agaricomycetes</taxon>
        <taxon>Agaricomycetidae</taxon>
        <taxon>Agaricales</taxon>
        <taxon>Marasmiineae</taxon>
        <taxon>Physalacriaceae</taxon>
        <taxon>Armillaria</taxon>
    </lineage>
</organism>
<dbReference type="InterPro" id="IPR010730">
    <property type="entry name" value="HET"/>
</dbReference>
<proteinExistence type="predicted"/>
<dbReference type="AlphaFoldDB" id="A0A284S609"/>
<dbReference type="Proteomes" id="UP000219338">
    <property type="component" value="Unassembled WGS sequence"/>
</dbReference>
<accession>A0A284S609</accession>
<dbReference type="PANTHER" id="PTHR33112">
    <property type="entry name" value="DOMAIN PROTEIN, PUTATIVE-RELATED"/>
    <property type="match status" value="1"/>
</dbReference>
<feature type="domain" description="Heterokaryon incompatibility" evidence="1">
    <location>
        <begin position="237"/>
        <end position="387"/>
    </location>
</feature>
<reference evidence="3" key="1">
    <citation type="journal article" date="2017" name="Nat. Ecol. Evol.">
        <title>Genome expansion and lineage-specific genetic innovations in the forest pathogenic fungi Armillaria.</title>
        <authorList>
            <person name="Sipos G."/>
            <person name="Prasanna A.N."/>
            <person name="Walter M.C."/>
            <person name="O'Connor E."/>
            <person name="Balint B."/>
            <person name="Krizsan K."/>
            <person name="Kiss B."/>
            <person name="Hess J."/>
            <person name="Varga T."/>
            <person name="Slot J."/>
            <person name="Riley R."/>
            <person name="Boka B."/>
            <person name="Rigling D."/>
            <person name="Barry K."/>
            <person name="Lee J."/>
            <person name="Mihaltcheva S."/>
            <person name="LaButti K."/>
            <person name="Lipzen A."/>
            <person name="Waldron R."/>
            <person name="Moloney N.M."/>
            <person name="Sperisen C."/>
            <person name="Kredics L."/>
            <person name="Vagvoelgyi C."/>
            <person name="Patrignani A."/>
            <person name="Fitzpatrick D."/>
            <person name="Nagy I."/>
            <person name="Doyle S."/>
            <person name="Anderson J.B."/>
            <person name="Grigoriev I.V."/>
            <person name="Gueldener U."/>
            <person name="Muensterkoetter M."/>
            <person name="Nagy L.G."/>
        </authorList>
    </citation>
    <scope>NUCLEOTIDE SEQUENCE [LARGE SCALE GENOMIC DNA]</scope>
    <source>
        <strain evidence="3">C18/9</strain>
    </source>
</reference>
<evidence type="ECO:0000313" key="3">
    <source>
        <dbReference type="Proteomes" id="UP000219338"/>
    </source>
</evidence>
<dbReference type="EMBL" id="FUEG01000035">
    <property type="protein sequence ID" value="SJL16431.1"/>
    <property type="molecule type" value="Genomic_DNA"/>
</dbReference>
<dbReference type="OrthoDB" id="5125733at2759"/>
<evidence type="ECO:0000259" key="1">
    <source>
        <dbReference type="Pfam" id="PF06985"/>
    </source>
</evidence>
<evidence type="ECO:0000313" key="2">
    <source>
        <dbReference type="EMBL" id="SJL16431.1"/>
    </source>
</evidence>
<dbReference type="Pfam" id="PF06985">
    <property type="entry name" value="HET"/>
    <property type="match status" value="1"/>
</dbReference>
<name>A0A284S609_ARMOS</name>
<keyword evidence="3" id="KW-1185">Reference proteome</keyword>
<protein>
    <recommendedName>
        <fullName evidence="1">Heterokaryon incompatibility domain-containing protein</fullName>
    </recommendedName>
</protein>
<dbReference type="OMA" id="QIASSWM"/>